<sequence length="145" mass="15967">MKNAAVKSNDSDAIELKCLHDDKDILGRKWLIPPVAAGFRIGGLSLGLVYLGIFEPVSTPWCSWSLGSCGREWNYRVFDSALSSVFVVLEYILSEGPTTSPGQLVSREESDEDQRGVCCNLSKRRTTMPRWASALSLPGMGRNEV</sequence>
<dbReference type="Proteomes" id="UP000026961">
    <property type="component" value="Chromosome 6"/>
</dbReference>
<evidence type="ECO:0000313" key="1">
    <source>
        <dbReference type="EnsemblPlants" id="OGLUM06G25910.1"/>
    </source>
</evidence>
<dbReference type="Gramene" id="OGLUM06G25910.1">
    <property type="protein sequence ID" value="OGLUM06G25910.1"/>
    <property type="gene ID" value="OGLUM06G25910"/>
</dbReference>
<reference evidence="1" key="1">
    <citation type="submission" date="2015-04" db="UniProtKB">
        <authorList>
            <consortium name="EnsemblPlants"/>
        </authorList>
    </citation>
    <scope>IDENTIFICATION</scope>
</reference>
<dbReference type="HOGENOM" id="CLU_1789942_0_0_1"/>
<accession>A0A0E0AD88</accession>
<protein>
    <submittedName>
        <fullName evidence="1">Uncharacterized protein</fullName>
    </submittedName>
</protein>
<dbReference type="AlphaFoldDB" id="A0A0E0AD88"/>
<proteinExistence type="predicted"/>
<organism evidence="1">
    <name type="scientific">Oryza glumipatula</name>
    <dbReference type="NCBI Taxonomy" id="40148"/>
    <lineage>
        <taxon>Eukaryota</taxon>
        <taxon>Viridiplantae</taxon>
        <taxon>Streptophyta</taxon>
        <taxon>Embryophyta</taxon>
        <taxon>Tracheophyta</taxon>
        <taxon>Spermatophyta</taxon>
        <taxon>Magnoliopsida</taxon>
        <taxon>Liliopsida</taxon>
        <taxon>Poales</taxon>
        <taxon>Poaceae</taxon>
        <taxon>BOP clade</taxon>
        <taxon>Oryzoideae</taxon>
        <taxon>Oryzeae</taxon>
        <taxon>Oryzinae</taxon>
        <taxon>Oryza</taxon>
    </lineage>
</organism>
<reference evidence="1" key="2">
    <citation type="submission" date="2018-05" db="EMBL/GenBank/DDBJ databases">
        <title>OgluRS3 (Oryza glumaepatula Reference Sequence Version 3).</title>
        <authorList>
            <person name="Zhang J."/>
            <person name="Kudrna D."/>
            <person name="Lee S."/>
            <person name="Talag J."/>
            <person name="Welchert J."/>
            <person name="Wing R.A."/>
        </authorList>
    </citation>
    <scope>NUCLEOTIDE SEQUENCE [LARGE SCALE GENOMIC DNA]</scope>
</reference>
<dbReference type="EnsemblPlants" id="OGLUM06G25910.1">
    <property type="protein sequence ID" value="OGLUM06G25910.1"/>
    <property type="gene ID" value="OGLUM06G25910"/>
</dbReference>
<evidence type="ECO:0000313" key="2">
    <source>
        <dbReference type="Proteomes" id="UP000026961"/>
    </source>
</evidence>
<keyword evidence="2" id="KW-1185">Reference proteome</keyword>
<name>A0A0E0AD88_9ORYZ</name>